<evidence type="ECO:0000256" key="1">
    <source>
        <dbReference type="ARBA" id="ARBA00010617"/>
    </source>
</evidence>
<comment type="caution">
    <text evidence="8">The sequence shown here is derived from an EMBL/GenBank/DDBJ whole genome shotgun (WGS) entry which is preliminary data.</text>
</comment>
<dbReference type="InterPro" id="IPR001128">
    <property type="entry name" value="Cyt_P450"/>
</dbReference>
<gene>
    <name evidence="8" type="ORF">F5972_29820</name>
</gene>
<proteinExistence type="inferred from homology"/>
<keyword evidence="6 7" id="KW-0503">Monooxygenase</keyword>
<evidence type="ECO:0000256" key="7">
    <source>
        <dbReference type="RuleBase" id="RU000461"/>
    </source>
</evidence>
<dbReference type="Proteomes" id="UP000327011">
    <property type="component" value="Unassembled WGS sequence"/>
</dbReference>
<evidence type="ECO:0000256" key="4">
    <source>
        <dbReference type="ARBA" id="ARBA00023002"/>
    </source>
</evidence>
<dbReference type="InterPro" id="IPR002397">
    <property type="entry name" value="Cyt_P450_B"/>
</dbReference>
<evidence type="ECO:0000256" key="6">
    <source>
        <dbReference type="ARBA" id="ARBA00023033"/>
    </source>
</evidence>
<keyword evidence="2 7" id="KW-0349">Heme</keyword>
<dbReference type="PANTHER" id="PTHR46696:SF6">
    <property type="entry name" value="P450, PUTATIVE (EUROFUNG)-RELATED"/>
    <property type="match status" value="1"/>
</dbReference>
<dbReference type="GO" id="GO:0016705">
    <property type="term" value="F:oxidoreductase activity, acting on paired donors, with incorporation or reduction of molecular oxygen"/>
    <property type="evidence" value="ECO:0007669"/>
    <property type="project" value="InterPro"/>
</dbReference>
<dbReference type="PANTHER" id="PTHR46696">
    <property type="entry name" value="P450, PUTATIVE (EUROFUNG)-RELATED"/>
    <property type="match status" value="1"/>
</dbReference>
<dbReference type="RefSeq" id="WP_150938220.1">
    <property type="nucleotide sequence ID" value="NZ_VYTZ01000014.1"/>
</dbReference>
<reference evidence="8 9" key="1">
    <citation type="submission" date="2019-09" db="EMBL/GenBank/DDBJ databases">
        <title>Screening of Novel Bioactive Compounds from Soil-Associated.</title>
        <authorList>
            <person name="Gong X."/>
        </authorList>
    </citation>
    <scope>NUCLEOTIDE SEQUENCE [LARGE SCALE GENOMIC DNA]</scope>
    <source>
        <strain evidence="8 9">Gxj-6</strain>
    </source>
</reference>
<dbReference type="GO" id="GO:0004497">
    <property type="term" value="F:monooxygenase activity"/>
    <property type="evidence" value="ECO:0007669"/>
    <property type="project" value="UniProtKB-KW"/>
</dbReference>
<dbReference type="InterPro" id="IPR036396">
    <property type="entry name" value="Cyt_P450_sf"/>
</dbReference>
<dbReference type="PRINTS" id="PR00359">
    <property type="entry name" value="BP450"/>
</dbReference>
<dbReference type="SUPFAM" id="SSF48264">
    <property type="entry name" value="Cytochrome P450"/>
    <property type="match status" value="1"/>
</dbReference>
<comment type="similarity">
    <text evidence="1 7">Belongs to the cytochrome P450 family.</text>
</comment>
<organism evidence="8 9">
    <name type="scientific">Microbispora cellulosiformans</name>
    <dbReference type="NCBI Taxonomy" id="2614688"/>
    <lineage>
        <taxon>Bacteria</taxon>
        <taxon>Bacillati</taxon>
        <taxon>Actinomycetota</taxon>
        <taxon>Actinomycetes</taxon>
        <taxon>Streptosporangiales</taxon>
        <taxon>Streptosporangiaceae</taxon>
        <taxon>Microbispora</taxon>
    </lineage>
</organism>
<dbReference type="PRINTS" id="PR00385">
    <property type="entry name" value="P450"/>
</dbReference>
<sequence length="412" mass="45107">MTKPTFDPTSDGQLADPYPAYARMRDRCPVFHDENMNVFVVTRHEDVVRVTHDPETYSSESAVKATAGPEADEVKQILAEGWSLTPNLTESDGGEHTRLRLAVNRVFTPRRVAELEPFIRATGEELIARFAAAGSTDIIENYAWPLPLAVMARILGMPAGDVPLLRQWSHSWLKLSVGGGDVAERAACAREVIAMQNYVMAMLLDPARAGDGLVASLAADHGENGLDNVELMRIVMNLIIAGHVTVTRSIGNGLVSLLENPAQLAALRSGEVSPAAMVEEILRFESPVQGLFRTVTTETELAGRCLRPGDRVMVHFGAANRDERVLTDPDTFDIRPRAGRNMLAFGRGIHTCLGAGLARLQLQVAIPLLFDRLPGLRLGPADSRSRERLVIARGFDELHLQWDVSQVQEATQ</sequence>
<name>A0A5J5JUB5_9ACTN</name>
<keyword evidence="5 7" id="KW-0408">Iron</keyword>
<keyword evidence="3 7" id="KW-0479">Metal-binding</keyword>
<evidence type="ECO:0000256" key="2">
    <source>
        <dbReference type="ARBA" id="ARBA00022617"/>
    </source>
</evidence>
<keyword evidence="4 7" id="KW-0560">Oxidoreductase</keyword>
<dbReference type="InterPro" id="IPR017972">
    <property type="entry name" value="Cyt_P450_CS"/>
</dbReference>
<evidence type="ECO:0000313" key="8">
    <source>
        <dbReference type="EMBL" id="KAA9374805.1"/>
    </source>
</evidence>
<dbReference type="GO" id="GO:0020037">
    <property type="term" value="F:heme binding"/>
    <property type="evidence" value="ECO:0007669"/>
    <property type="project" value="InterPro"/>
</dbReference>
<evidence type="ECO:0000313" key="9">
    <source>
        <dbReference type="Proteomes" id="UP000327011"/>
    </source>
</evidence>
<evidence type="ECO:0000256" key="5">
    <source>
        <dbReference type="ARBA" id="ARBA00023004"/>
    </source>
</evidence>
<dbReference type="Pfam" id="PF00067">
    <property type="entry name" value="p450"/>
    <property type="match status" value="1"/>
</dbReference>
<dbReference type="AlphaFoldDB" id="A0A5J5JUB5"/>
<dbReference type="Gene3D" id="1.10.630.10">
    <property type="entry name" value="Cytochrome P450"/>
    <property type="match status" value="1"/>
</dbReference>
<dbReference type="GO" id="GO:0005506">
    <property type="term" value="F:iron ion binding"/>
    <property type="evidence" value="ECO:0007669"/>
    <property type="project" value="InterPro"/>
</dbReference>
<accession>A0A5J5JUB5</accession>
<evidence type="ECO:0000256" key="3">
    <source>
        <dbReference type="ARBA" id="ARBA00022723"/>
    </source>
</evidence>
<keyword evidence="9" id="KW-1185">Reference proteome</keyword>
<dbReference type="FunFam" id="1.10.630.10:FF:000018">
    <property type="entry name" value="Cytochrome P450 monooxygenase"/>
    <property type="match status" value="1"/>
</dbReference>
<dbReference type="EMBL" id="VYTZ01000014">
    <property type="protein sequence ID" value="KAA9374805.1"/>
    <property type="molecule type" value="Genomic_DNA"/>
</dbReference>
<protein>
    <submittedName>
        <fullName evidence="8">Cytochrome P450</fullName>
    </submittedName>
</protein>
<dbReference type="PROSITE" id="PS00086">
    <property type="entry name" value="CYTOCHROME_P450"/>
    <property type="match status" value="1"/>
</dbReference>